<comment type="similarity">
    <text evidence="3">Belongs to the transpeptidase family.</text>
</comment>
<feature type="domain" description="Penicillin-binding protein dimerisation" evidence="16">
    <location>
        <begin position="57"/>
        <end position="298"/>
    </location>
</feature>
<dbReference type="EMBL" id="FQZP01000059">
    <property type="protein sequence ID" value="SHJ48069.1"/>
    <property type="molecule type" value="Genomic_DNA"/>
</dbReference>
<dbReference type="Gene3D" id="3.90.1310.10">
    <property type="entry name" value="Penicillin-binding protein 2a (Domain 2)"/>
    <property type="match status" value="2"/>
</dbReference>
<evidence type="ECO:0000256" key="13">
    <source>
        <dbReference type="ARBA" id="ARBA00023316"/>
    </source>
</evidence>
<evidence type="ECO:0000313" key="18">
    <source>
        <dbReference type="Proteomes" id="UP000324781"/>
    </source>
</evidence>
<evidence type="ECO:0000259" key="15">
    <source>
        <dbReference type="Pfam" id="PF00905"/>
    </source>
</evidence>
<sequence>MSNEEKKHKGLDRYIVLVVFILAISVVIVYNLANIQLVNGAYYMEQSISRISTQGYIYPKRGDIFDRNGIPIAGSRMGYCVQYVDVDMTPQDKNAMFLDLISLLEKNGRSFKSRLTDYIDINPVRFKTDKTESFISTIVVNKEDAQYLITADQVFRYMRDKTFAIDPSYTDEEAFKIMKLRYEVLVNRPTIQNPLIIADDIPALAMAEIEERSSYFRGFSTFVKPYRVYYNAELVSHVLGYVGYISQEQYEKLSKEYPDKYYTQSDIVGIMGIESAAEPLLRGVSGLISKEVDESGRTTAFTIERPPVPGNKVYLTIDLELQKVALESLKRNIEVIRKKPDKKNHGDANAGAVVVMDVKSGEILAMVSYPDYDPAVFLTDDNDAKAAILEQAGYPMWNRATQGTYAPGSTYKPLVAIAALESGTITPNTLIYCPYKEEVGGMPFTNLEGHQGHIALTKALATSSNMFFYKVGVMTGIDNIVKWAKEFGLAQNTGIEISESIGRIASKEYKKTYLNEDWYPANTAMAAIGQLYNSFTPVQLVNYIASIANGGKRYTPHLIKMAVSPEGKIVYEAPNDYYEIPVKPSTIEAVKAGMVAVTHRNDGTAASVFRDFPFTVAGKTGTSETGREDRKESSNGLFVCYAPYDDPQIAIVVVVEHGVWGSWTAPIAKDIMMAYFKLNEAEKTTHAQTIEIIW</sequence>
<dbReference type="InterPro" id="IPR017790">
    <property type="entry name" value="Penicillin-binding_protein_2"/>
</dbReference>
<keyword evidence="8" id="KW-0378">Hydrolase</keyword>
<keyword evidence="11 14" id="KW-1133">Transmembrane helix</keyword>
<dbReference type="InterPro" id="IPR005311">
    <property type="entry name" value="PBP_dimer"/>
</dbReference>
<keyword evidence="9" id="KW-0133">Cell shape</keyword>
<dbReference type="RefSeq" id="WP_149679524.1">
    <property type="nucleotide sequence ID" value="NZ_FQZP01000059.1"/>
</dbReference>
<gene>
    <name evidence="17" type="ORF">SAMN05444373_105913</name>
</gene>
<reference evidence="17 18" key="1">
    <citation type="submission" date="2016-11" db="EMBL/GenBank/DDBJ databases">
        <authorList>
            <person name="Varghese N."/>
            <person name="Submissions S."/>
        </authorList>
    </citation>
    <scope>NUCLEOTIDE SEQUENCE [LARGE SCALE GENOMIC DNA]</scope>
    <source>
        <strain evidence="17 18">DSM 19027</strain>
    </source>
</reference>
<dbReference type="Gene3D" id="3.40.710.10">
    <property type="entry name" value="DD-peptidase/beta-lactamase superfamily"/>
    <property type="match status" value="1"/>
</dbReference>
<dbReference type="NCBIfam" id="TIGR03423">
    <property type="entry name" value="pbp2_mrdA"/>
    <property type="match status" value="1"/>
</dbReference>
<evidence type="ECO:0000256" key="6">
    <source>
        <dbReference type="ARBA" id="ARBA00022670"/>
    </source>
</evidence>
<evidence type="ECO:0000259" key="16">
    <source>
        <dbReference type="Pfam" id="PF03717"/>
    </source>
</evidence>
<dbReference type="PANTHER" id="PTHR30627">
    <property type="entry name" value="PEPTIDOGLYCAN D,D-TRANSPEPTIDASE"/>
    <property type="match status" value="1"/>
</dbReference>
<keyword evidence="10" id="KW-0573">Peptidoglycan synthesis</keyword>
<keyword evidence="6" id="KW-0645">Protease</keyword>
<evidence type="ECO:0000256" key="4">
    <source>
        <dbReference type="ARBA" id="ARBA00022475"/>
    </source>
</evidence>
<dbReference type="InterPro" id="IPR001460">
    <property type="entry name" value="PCN-bd_Tpept"/>
</dbReference>
<dbReference type="GO" id="GO:0008360">
    <property type="term" value="P:regulation of cell shape"/>
    <property type="evidence" value="ECO:0007669"/>
    <property type="project" value="UniProtKB-KW"/>
</dbReference>
<dbReference type="Proteomes" id="UP000324781">
    <property type="component" value="Unassembled WGS sequence"/>
</dbReference>
<evidence type="ECO:0000256" key="7">
    <source>
        <dbReference type="ARBA" id="ARBA00022692"/>
    </source>
</evidence>
<evidence type="ECO:0000313" key="17">
    <source>
        <dbReference type="EMBL" id="SHJ48069.1"/>
    </source>
</evidence>
<dbReference type="GO" id="GO:0009002">
    <property type="term" value="F:serine-type D-Ala-D-Ala carboxypeptidase activity"/>
    <property type="evidence" value="ECO:0007669"/>
    <property type="project" value="InterPro"/>
</dbReference>
<dbReference type="AlphaFoldDB" id="A0A1M6JMX6"/>
<dbReference type="OrthoDB" id="9804124at2"/>
<dbReference type="InterPro" id="IPR050515">
    <property type="entry name" value="Beta-lactam/transpept"/>
</dbReference>
<evidence type="ECO:0000256" key="1">
    <source>
        <dbReference type="ARBA" id="ARBA00004167"/>
    </source>
</evidence>
<dbReference type="GO" id="GO:0071555">
    <property type="term" value="P:cell wall organization"/>
    <property type="evidence" value="ECO:0007669"/>
    <property type="project" value="UniProtKB-KW"/>
</dbReference>
<proteinExistence type="inferred from homology"/>
<keyword evidence="13" id="KW-0961">Cell wall biogenesis/degradation</keyword>
<dbReference type="GO" id="GO:0008658">
    <property type="term" value="F:penicillin binding"/>
    <property type="evidence" value="ECO:0007669"/>
    <property type="project" value="InterPro"/>
</dbReference>
<dbReference type="GO" id="GO:0071972">
    <property type="term" value="F:peptidoglycan L,D-transpeptidase activity"/>
    <property type="evidence" value="ECO:0007669"/>
    <property type="project" value="TreeGrafter"/>
</dbReference>
<dbReference type="InterPro" id="IPR012338">
    <property type="entry name" value="Beta-lactam/transpept-like"/>
</dbReference>
<keyword evidence="18" id="KW-1185">Reference proteome</keyword>
<dbReference type="GO" id="GO:0005886">
    <property type="term" value="C:plasma membrane"/>
    <property type="evidence" value="ECO:0007669"/>
    <property type="project" value="UniProtKB-SubCell"/>
</dbReference>
<keyword evidence="5" id="KW-0997">Cell inner membrane</keyword>
<dbReference type="Pfam" id="PF03717">
    <property type="entry name" value="PBP_dimer"/>
    <property type="match status" value="1"/>
</dbReference>
<comment type="subcellular location">
    <subcellularLocation>
        <location evidence="2">Cell membrane</location>
    </subcellularLocation>
    <subcellularLocation>
        <location evidence="1">Membrane</location>
        <topology evidence="1">Single-pass membrane protein</topology>
    </subcellularLocation>
</comment>
<organism evidence="17 18">
    <name type="scientific">Thermoclostridium caenicola</name>
    <dbReference type="NCBI Taxonomy" id="659425"/>
    <lineage>
        <taxon>Bacteria</taxon>
        <taxon>Bacillati</taxon>
        <taxon>Bacillota</taxon>
        <taxon>Clostridia</taxon>
        <taxon>Eubacteriales</taxon>
        <taxon>Oscillospiraceae</taxon>
        <taxon>Thermoclostridium</taxon>
    </lineage>
</organism>
<evidence type="ECO:0000256" key="9">
    <source>
        <dbReference type="ARBA" id="ARBA00022960"/>
    </source>
</evidence>
<keyword evidence="17" id="KW-0808">Transferase</keyword>
<evidence type="ECO:0000256" key="5">
    <source>
        <dbReference type="ARBA" id="ARBA00022519"/>
    </source>
</evidence>
<name>A0A1M6JMX6_9FIRM</name>
<accession>A0A1M6JMX6</accession>
<evidence type="ECO:0000256" key="14">
    <source>
        <dbReference type="SAM" id="Phobius"/>
    </source>
</evidence>
<dbReference type="GO" id="GO:0009252">
    <property type="term" value="P:peptidoglycan biosynthetic process"/>
    <property type="evidence" value="ECO:0007669"/>
    <property type="project" value="UniProtKB-KW"/>
</dbReference>
<keyword evidence="12 14" id="KW-0472">Membrane</keyword>
<dbReference type="SUPFAM" id="SSF56601">
    <property type="entry name" value="beta-lactamase/transpeptidase-like"/>
    <property type="match status" value="1"/>
</dbReference>
<dbReference type="GO" id="GO:0006508">
    <property type="term" value="P:proteolysis"/>
    <property type="evidence" value="ECO:0007669"/>
    <property type="project" value="UniProtKB-KW"/>
</dbReference>
<evidence type="ECO:0000256" key="2">
    <source>
        <dbReference type="ARBA" id="ARBA00004236"/>
    </source>
</evidence>
<evidence type="ECO:0000256" key="3">
    <source>
        <dbReference type="ARBA" id="ARBA00007171"/>
    </source>
</evidence>
<dbReference type="Pfam" id="PF00905">
    <property type="entry name" value="Transpeptidase"/>
    <property type="match status" value="1"/>
</dbReference>
<protein>
    <submittedName>
        <fullName evidence="17">Peptidoglycan glycosyltransferase</fullName>
    </submittedName>
</protein>
<dbReference type="SUPFAM" id="SSF56519">
    <property type="entry name" value="Penicillin binding protein dimerisation domain"/>
    <property type="match status" value="1"/>
</dbReference>
<dbReference type="InterPro" id="IPR036138">
    <property type="entry name" value="PBP_dimer_sf"/>
</dbReference>
<keyword evidence="4" id="KW-1003">Cell membrane</keyword>
<dbReference type="Gene3D" id="3.30.1390.30">
    <property type="entry name" value="Penicillin-binding protein 2a, domain 3"/>
    <property type="match status" value="1"/>
</dbReference>
<feature type="transmembrane region" description="Helical" evidence="14">
    <location>
        <begin position="14"/>
        <end position="33"/>
    </location>
</feature>
<keyword evidence="7 14" id="KW-0812">Transmembrane</keyword>
<evidence type="ECO:0000256" key="8">
    <source>
        <dbReference type="ARBA" id="ARBA00022801"/>
    </source>
</evidence>
<feature type="domain" description="Penicillin-binding protein transpeptidase" evidence="15">
    <location>
        <begin position="351"/>
        <end position="672"/>
    </location>
</feature>
<evidence type="ECO:0000256" key="10">
    <source>
        <dbReference type="ARBA" id="ARBA00022984"/>
    </source>
</evidence>
<dbReference type="GO" id="GO:0016740">
    <property type="term" value="F:transferase activity"/>
    <property type="evidence" value="ECO:0007669"/>
    <property type="project" value="UniProtKB-KW"/>
</dbReference>
<dbReference type="PANTHER" id="PTHR30627:SF2">
    <property type="entry name" value="PEPTIDOGLYCAN D,D-TRANSPEPTIDASE MRDA"/>
    <property type="match status" value="1"/>
</dbReference>
<evidence type="ECO:0000256" key="11">
    <source>
        <dbReference type="ARBA" id="ARBA00022989"/>
    </source>
</evidence>
<evidence type="ECO:0000256" key="12">
    <source>
        <dbReference type="ARBA" id="ARBA00023136"/>
    </source>
</evidence>